<keyword evidence="1" id="KW-0812">Transmembrane</keyword>
<dbReference type="Proteomes" id="UP001140978">
    <property type="component" value="Unassembled WGS sequence"/>
</dbReference>
<proteinExistence type="predicted"/>
<evidence type="ECO:0000256" key="1">
    <source>
        <dbReference type="SAM" id="Phobius"/>
    </source>
</evidence>
<dbReference type="InterPro" id="IPR021125">
    <property type="entry name" value="DUF2127"/>
</dbReference>
<feature type="transmembrane region" description="Helical" evidence="1">
    <location>
        <begin position="120"/>
        <end position="146"/>
    </location>
</feature>
<gene>
    <name evidence="3" type="ORF">L9W73_04955</name>
    <name evidence="2" type="ORF">L9X51_12730</name>
</gene>
<keyword evidence="1" id="KW-0472">Membrane</keyword>
<dbReference type="RefSeq" id="WP_053310435.1">
    <property type="nucleotide sequence ID" value="NZ_JAAKZJ010000008.1"/>
</dbReference>
<accession>A0A7X6S5H9</accession>
<reference evidence="2" key="1">
    <citation type="submission" date="2022-02" db="EMBL/GenBank/DDBJ databases">
        <title>Emergence and expansion in Europe of a Vibrio aestuarianus clonal complex pathogenic for oysters.</title>
        <authorList>
            <person name="Mesnil A."/>
            <person name="Travers M.-A."/>
        </authorList>
    </citation>
    <scope>NUCLEOTIDE SEQUENCE</scope>
    <source>
        <strain evidence="3">151-ITT-15-cp-1</strain>
        <strain evidence="2">19_064_15T1</strain>
    </source>
</reference>
<name>A0A7X6S5H9_9VIBR</name>
<feature type="transmembrane region" description="Helical" evidence="1">
    <location>
        <begin position="12"/>
        <end position="33"/>
    </location>
</feature>
<feature type="transmembrane region" description="Helical" evidence="1">
    <location>
        <begin position="59"/>
        <end position="85"/>
    </location>
</feature>
<evidence type="ECO:0000313" key="3">
    <source>
        <dbReference type="EMBL" id="MDE1356657.1"/>
    </source>
</evidence>
<evidence type="ECO:0000313" key="2">
    <source>
        <dbReference type="EMBL" id="MDE1347293.1"/>
    </source>
</evidence>
<evidence type="ECO:0000313" key="4">
    <source>
        <dbReference type="Proteomes" id="UP001140978"/>
    </source>
</evidence>
<dbReference type="AlphaFoldDB" id="A0A7X6S5H9"/>
<sequence>MTSSKSGLKVVATLEAFKGLCSLLVAFGLHTLAGRNLQQVAESIVSHAHLNPASHLPSVFIHAASTFSDSSVGLAAIGAFAYSLIRFVEAYGLWKGLVWVEWFALVSGAIYIPFEIYEIIIHTSMLGISIFILNIIVVWYMAGILLSKRKEFTYLN</sequence>
<dbReference type="EMBL" id="JAKNAX010000035">
    <property type="protein sequence ID" value="MDE1347293.1"/>
    <property type="molecule type" value="Genomic_DNA"/>
</dbReference>
<organism evidence="2 4">
    <name type="scientific">Vibrio aestuarianus</name>
    <dbReference type="NCBI Taxonomy" id="28171"/>
    <lineage>
        <taxon>Bacteria</taxon>
        <taxon>Pseudomonadati</taxon>
        <taxon>Pseudomonadota</taxon>
        <taxon>Gammaproteobacteria</taxon>
        <taxon>Vibrionales</taxon>
        <taxon>Vibrionaceae</taxon>
        <taxon>Vibrio</taxon>
    </lineage>
</organism>
<protein>
    <submittedName>
        <fullName evidence="2">DUF2127 domain-containing protein</fullName>
    </submittedName>
</protein>
<keyword evidence="1" id="KW-1133">Transmembrane helix</keyword>
<dbReference type="EMBL" id="JAKNAP010000011">
    <property type="protein sequence ID" value="MDE1356657.1"/>
    <property type="molecule type" value="Genomic_DNA"/>
</dbReference>
<dbReference type="Proteomes" id="UP001140973">
    <property type="component" value="Unassembled WGS sequence"/>
</dbReference>
<dbReference type="Pfam" id="PF09900">
    <property type="entry name" value="DUF2127"/>
    <property type="match status" value="1"/>
</dbReference>
<feature type="transmembrane region" description="Helical" evidence="1">
    <location>
        <begin position="97"/>
        <end position="114"/>
    </location>
</feature>
<comment type="caution">
    <text evidence="2">The sequence shown here is derived from an EMBL/GenBank/DDBJ whole genome shotgun (WGS) entry which is preliminary data.</text>
</comment>